<organism evidence="2 3">
    <name type="scientific">Bythopirellula goksoeyrii</name>
    <dbReference type="NCBI Taxonomy" id="1400387"/>
    <lineage>
        <taxon>Bacteria</taxon>
        <taxon>Pseudomonadati</taxon>
        <taxon>Planctomycetota</taxon>
        <taxon>Planctomycetia</taxon>
        <taxon>Pirellulales</taxon>
        <taxon>Lacipirellulaceae</taxon>
        <taxon>Bythopirellula</taxon>
    </lineage>
</organism>
<evidence type="ECO:0000313" key="3">
    <source>
        <dbReference type="Proteomes" id="UP000323917"/>
    </source>
</evidence>
<sequence precursor="true">MRNLLIIVCTMLLASESGSALAVQIAALDFTNNGSAWNITEHTTEIPLVFEKDGDPTKIGFEHPNTDGSGHYSLTQQVFAPAGMSMTNIRLEALGSGYSSWIMDGRVGFGLEENLNPLQYKYGASANNFKDPTIPGDPGNNGTVVVDFPLFLDTTIGTGSPPEPGFTPTPSIWVSVEVVKLLGHVSQHADVSQIVITADLTAIPAGDLNGDLSVDGQDFLDWQRGLTAPALDPTALAEWQTNYPSSLAVNLGAVPEPNSLVLVTFMTVYSIAFHRRNSQ</sequence>
<evidence type="ECO:0008006" key="4">
    <source>
        <dbReference type="Google" id="ProtNLM"/>
    </source>
</evidence>
<protein>
    <recommendedName>
        <fullName evidence="4">PEP-CTERM protein-sorting domain-containing protein</fullName>
    </recommendedName>
</protein>
<name>A0A5B9Q305_9BACT</name>
<gene>
    <name evidence="2" type="ORF">Pr1d_06810</name>
</gene>
<proteinExistence type="predicted"/>
<reference evidence="2 3" key="1">
    <citation type="submission" date="2019-08" db="EMBL/GenBank/DDBJ databases">
        <title>Deep-cultivation of Planctomycetes and their phenomic and genomic characterization uncovers novel biology.</title>
        <authorList>
            <person name="Wiegand S."/>
            <person name="Jogler M."/>
            <person name="Boedeker C."/>
            <person name="Pinto D."/>
            <person name="Vollmers J."/>
            <person name="Rivas-Marin E."/>
            <person name="Kohn T."/>
            <person name="Peeters S.H."/>
            <person name="Heuer A."/>
            <person name="Rast P."/>
            <person name="Oberbeckmann S."/>
            <person name="Bunk B."/>
            <person name="Jeske O."/>
            <person name="Meyerdierks A."/>
            <person name="Storesund J.E."/>
            <person name="Kallscheuer N."/>
            <person name="Luecker S."/>
            <person name="Lage O.M."/>
            <person name="Pohl T."/>
            <person name="Merkel B.J."/>
            <person name="Hornburger P."/>
            <person name="Mueller R.-W."/>
            <person name="Bruemmer F."/>
            <person name="Labrenz M."/>
            <person name="Spormann A.M."/>
            <person name="Op den Camp H."/>
            <person name="Overmann J."/>
            <person name="Amann R."/>
            <person name="Jetten M.S.M."/>
            <person name="Mascher T."/>
            <person name="Medema M.H."/>
            <person name="Devos D.P."/>
            <person name="Kaster A.-K."/>
            <person name="Ovreas L."/>
            <person name="Rohde M."/>
            <person name="Galperin M.Y."/>
            <person name="Jogler C."/>
        </authorList>
    </citation>
    <scope>NUCLEOTIDE SEQUENCE [LARGE SCALE GENOMIC DNA]</scope>
    <source>
        <strain evidence="2 3">Pr1d</strain>
    </source>
</reference>
<evidence type="ECO:0000256" key="1">
    <source>
        <dbReference type="SAM" id="SignalP"/>
    </source>
</evidence>
<keyword evidence="3" id="KW-1185">Reference proteome</keyword>
<evidence type="ECO:0000313" key="2">
    <source>
        <dbReference type="EMBL" id="QEG33418.1"/>
    </source>
</evidence>
<feature type="signal peptide" evidence="1">
    <location>
        <begin position="1"/>
        <end position="22"/>
    </location>
</feature>
<dbReference type="Proteomes" id="UP000323917">
    <property type="component" value="Chromosome"/>
</dbReference>
<dbReference type="EMBL" id="CP042913">
    <property type="protein sequence ID" value="QEG33418.1"/>
    <property type="molecule type" value="Genomic_DNA"/>
</dbReference>
<keyword evidence="1" id="KW-0732">Signal</keyword>
<dbReference type="AlphaFoldDB" id="A0A5B9Q305"/>
<dbReference type="KEGG" id="bgok:Pr1d_06810"/>
<feature type="chain" id="PRO_5023047244" description="PEP-CTERM protein-sorting domain-containing protein" evidence="1">
    <location>
        <begin position="23"/>
        <end position="279"/>
    </location>
</feature>
<accession>A0A5B9Q305</accession>
<dbReference type="RefSeq" id="WP_148072188.1">
    <property type="nucleotide sequence ID" value="NZ_CP042913.1"/>
</dbReference>
<dbReference type="OrthoDB" id="287379at2"/>